<dbReference type="Proteomes" id="UP000199513">
    <property type="component" value="Unassembled WGS sequence"/>
</dbReference>
<organism evidence="9 10">
    <name type="scientific">Thermoflexibacter ruber</name>
    <dbReference type="NCBI Taxonomy" id="1003"/>
    <lineage>
        <taxon>Bacteria</taxon>
        <taxon>Pseudomonadati</taxon>
        <taxon>Bacteroidota</taxon>
        <taxon>Cytophagia</taxon>
        <taxon>Cytophagales</taxon>
        <taxon>Thermoflexibacteraceae</taxon>
        <taxon>Thermoflexibacter</taxon>
    </lineage>
</organism>
<evidence type="ECO:0000256" key="4">
    <source>
        <dbReference type="ARBA" id="ARBA00023002"/>
    </source>
</evidence>
<keyword evidence="6 7" id="KW-0472">Membrane</keyword>
<evidence type="ECO:0000313" key="9">
    <source>
        <dbReference type="EMBL" id="SFF21958.1"/>
    </source>
</evidence>
<evidence type="ECO:0000256" key="5">
    <source>
        <dbReference type="ARBA" id="ARBA00023098"/>
    </source>
</evidence>
<evidence type="ECO:0000256" key="1">
    <source>
        <dbReference type="ARBA" id="ARBA00004127"/>
    </source>
</evidence>
<dbReference type="PANTHER" id="PTHR21624">
    <property type="entry name" value="STEROL DESATURASE-RELATED PROTEIN"/>
    <property type="match status" value="1"/>
</dbReference>
<feature type="domain" description="Fatty acid hydroxylase" evidence="8">
    <location>
        <begin position="87"/>
        <end position="220"/>
    </location>
</feature>
<sequence length="260" mass="30485">MELLHTQIGSYRFVFLLIIFSAIIAEVVWNWRTERKAYHIKETLANLAIFFGHQFFGKVVFAGAKLFTLDLAYKITPFKIENTFWTFLLCFFLVDFVYYFFHWASHKTKLLWAFHHTHHSSTLYNLSGAYRLNWFGGLVNLFFFIPLILIGFSPTFVVGSIALNLFYQFFLHTEAIGKLGFWEKIFNTPSAHRVHHATNEEYIDKNFGGVLIIWDKLFDTYQEEKTKPMYGVTTGFVGYNPLKIIFKGFEELLKGEKSKS</sequence>
<dbReference type="STRING" id="1003.SAMN04488541_102084"/>
<proteinExistence type="predicted"/>
<evidence type="ECO:0000256" key="6">
    <source>
        <dbReference type="ARBA" id="ARBA00023136"/>
    </source>
</evidence>
<dbReference type="GO" id="GO:0016020">
    <property type="term" value="C:membrane"/>
    <property type="evidence" value="ECO:0007669"/>
    <property type="project" value="GOC"/>
</dbReference>
<dbReference type="GO" id="GO:0008610">
    <property type="term" value="P:lipid biosynthetic process"/>
    <property type="evidence" value="ECO:0007669"/>
    <property type="project" value="InterPro"/>
</dbReference>
<keyword evidence="4" id="KW-0560">Oxidoreductase</keyword>
<dbReference type="GO" id="GO:0005506">
    <property type="term" value="F:iron ion binding"/>
    <property type="evidence" value="ECO:0007669"/>
    <property type="project" value="InterPro"/>
</dbReference>
<feature type="transmembrane region" description="Helical" evidence="7">
    <location>
        <begin position="141"/>
        <end position="167"/>
    </location>
</feature>
<evidence type="ECO:0000256" key="2">
    <source>
        <dbReference type="ARBA" id="ARBA00022692"/>
    </source>
</evidence>
<keyword evidence="5" id="KW-0443">Lipid metabolism</keyword>
<accession>A0A1I2GXI0</accession>
<evidence type="ECO:0000259" key="8">
    <source>
        <dbReference type="Pfam" id="PF04116"/>
    </source>
</evidence>
<feature type="transmembrane region" description="Helical" evidence="7">
    <location>
        <begin position="84"/>
        <end position="101"/>
    </location>
</feature>
<gene>
    <name evidence="9" type="ORF">SAMN04488541_102084</name>
</gene>
<dbReference type="InterPro" id="IPR006694">
    <property type="entry name" value="Fatty_acid_hydroxylase"/>
</dbReference>
<feature type="transmembrane region" description="Helical" evidence="7">
    <location>
        <begin position="43"/>
        <end position="64"/>
    </location>
</feature>
<keyword evidence="10" id="KW-1185">Reference proteome</keyword>
<dbReference type="PANTHER" id="PTHR21624:SF1">
    <property type="entry name" value="ALKYLGLYCEROL MONOOXYGENASE"/>
    <property type="match status" value="1"/>
</dbReference>
<feature type="transmembrane region" description="Helical" evidence="7">
    <location>
        <begin position="12"/>
        <end position="31"/>
    </location>
</feature>
<dbReference type="GO" id="GO:0050479">
    <property type="term" value="F:glyceryl-ether monooxygenase activity"/>
    <property type="evidence" value="ECO:0007669"/>
    <property type="project" value="TreeGrafter"/>
</dbReference>
<dbReference type="GO" id="GO:0012505">
    <property type="term" value="C:endomembrane system"/>
    <property type="evidence" value="ECO:0007669"/>
    <property type="project" value="UniProtKB-SubCell"/>
</dbReference>
<comment type="subcellular location">
    <subcellularLocation>
        <location evidence="1">Endomembrane system</location>
        <topology evidence="1">Multi-pass membrane protein</topology>
    </subcellularLocation>
</comment>
<keyword evidence="2 7" id="KW-0812">Transmembrane</keyword>
<dbReference type="AlphaFoldDB" id="A0A1I2GXI0"/>
<evidence type="ECO:0000256" key="7">
    <source>
        <dbReference type="SAM" id="Phobius"/>
    </source>
</evidence>
<evidence type="ECO:0000313" key="10">
    <source>
        <dbReference type="Proteomes" id="UP000199513"/>
    </source>
</evidence>
<protein>
    <submittedName>
        <fullName evidence="9">Sterol desaturase/sphingolipid hydroxylase, fatty acid hydroxylase superfamily</fullName>
    </submittedName>
</protein>
<dbReference type="RefSeq" id="WP_177217365.1">
    <property type="nucleotide sequence ID" value="NZ_FONY01000020.1"/>
</dbReference>
<keyword evidence="3 7" id="KW-1133">Transmembrane helix</keyword>
<evidence type="ECO:0000256" key="3">
    <source>
        <dbReference type="ARBA" id="ARBA00022989"/>
    </source>
</evidence>
<dbReference type="GO" id="GO:0006643">
    <property type="term" value="P:membrane lipid metabolic process"/>
    <property type="evidence" value="ECO:0007669"/>
    <property type="project" value="TreeGrafter"/>
</dbReference>
<dbReference type="InterPro" id="IPR051689">
    <property type="entry name" value="Sterol_desaturase/TMEM195"/>
</dbReference>
<dbReference type="Pfam" id="PF04116">
    <property type="entry name" value="FA_hydroxylase"/>
    <property type="match status" value="1"/>
</dbReference>
<reference evidence="10" key="1">
    <citation type="submission" date="2016-10" db="EMBL/GenBank/DDBJ databases">
        <authorList>
            <person name="Varghese N."/>
            <person name="Submissions S."/>
        </authorList>
    </citation>
    <scope>NUCLEOTIDE SEQUENCE [LARGE SCALE GENOMIC DNA]</scope>
    <source>
        <strain>GEY</strain>
        <strain evidence="10">DSM 9560</strain>
    </source>
</reference>
<name>A0A1I2GXI0_9BACT</name>
<dbReference type="EMBL" id="FONY01000020">
    <property type="protein sequence ID" value="SFF21958.1"/>
    <property type="molecule type" value="Genomic_DNA"/>
</dbReference>